<accession>A0A286DN36</accession>
<evidence type="ECO:0000313" key="6">
    <source>
        <dbReference type="Proteomes" id="UP000219072"/>
    </source>
</evidence>
<feature type="compositionally biased region" description="Low complexity" evidence="2">
    <location>
        <begin position="37"/>
        <end position="46"/>
    </location>
</feature>
<dbReference type="NCBIfam" id="TIGR01643">
    <property type="entry name" value="YD_repeat_2x"/>
    <property type="match status" value="3"/>
</dbReference>
<feature type="signal peptide" evidence="3">
    <location>
        <begin position="1"/>
        <end position="33"/>
    </location>
</feature>
<dbReference type="SMART" id="SM00306">
    <property type="entry name" value="HintN"/>
    <property type="match status" value="1"/>
</dbReference>
<dbReference type="Gene3D" id="2.180.10.10">
    <property type="entry name" value="RHS repeat-associated core"/>
    <property type="match status" value="1"/>
</dbReference>
<gene>
    <name evidence="5" type="ORF">SAMN06297387_10226</name>
</gene>
<evidence type="ECO:0000256" key="1">
    <source>
        <dbReference type="ARBA" id="ARBA00022737"/>
    </source>
</evidence>
<dbReference type="PROSITE" id="PS50818">
    <property type="entry name" value="INTEIN_C_TER"/>
    <property type="match status" value="1"/>
</dbReference>
<dbReference type="InterPro" id="IPR031325">
    <property type="entry name" value="RHS_repeat"/>
</dbReference>
<sequence length="2270" mass="245225">MKGFARSRRGSGSPSRQVSLSLALLMVASLLQAAAMPTAAAQTGGAPPVPDAEEAVPGTDGLSVLPRPENHEIPPPPDPSADRPEPSVVEVPLPGGSGEAFSLPVEESAVRLTAPTVAALPREAGRAAPTATVETFDDDAAEAAGVDGVLLGVTIPDESGGEWGASPLAPEALGQIGVELDYAAFADAYGGNYGSRLTFVRLPACALEEPEKAECRERQPVRSVNDTEQRTLTAPDMAPEPGEPLVLAAVAADEGEQGDHTASPLSPSASWEVGLNTGDFTWSYPLSAPDVPGGLVPELSLDYAAVAVDGRTGGTNNQGSWAGDGFDFGAGFIERRYIPCAEEGVENEDGFEVGDLCWDYDNAVLSLGGGASELVPDGTDTWRLPQDDGTVVERLTGTSRGNGARDDEHWRVTDPEGTEYYFGYHRLPGWSSGDATTDSTWTVPVYGDDAGDPCYQSATEDAWCQQAWRWNLDYVVDARGNAMAYFYDEEENSYGRFLDETNNTRYTRGGVLDRIEYGHDGDDLYAGQPMGRVRFTNEERCLPGGGADCSDIDANPQYWYDTPWDLNCDTAEDCDAGRLSPTFWTTKRLARVTTEIHTGGAWRSVDSWELTHRWGTADVDYQLLLASVQRTGHTAAEPVSLPPVTFGYTQLVNRLDETGDGRAPFVKGRLSSIADEAGGQIDVGYSDPVCETDALPTPHTNTTRCFPQYLGNGPDQDPDLEWFHKYVTTDVTLTDRTGGAPDQVTTYDYRGGAAWHYNDDGLVPDDEKTWSQWRGYGHVRVQTGGQTEKSSQSDSYFLRGMHGDRAAPSGGTRTVSVELEAGEGDPITDHESAAGFLYRTVDFDGPDGKVLAKTVSRPWHHETASESHAWGDLTAHHTGIARETTFVSLDQGAGEEWRTSRRDHTYDTVAGRLTRTHDHGDLADDADDRCTRVEFPPGDLLTLPSRVETVAVGCSATPDRATQVISDDRRAYDGLDYGQAPTVGDATARAELTGHDGTTATYRESGATFDSYGRPLTVTDLAADVTATGSTLTRTARDDGRTVTTAYEPSTGIPATLTETSPPADPDDPDTAQTSVTRVDPLRGLPVRTTDTNDRETVLAHDALGRSSHVWLPDRDPEDTPSLQFDYRFADGSPVAVRTRTIGVDGGQDSSYVLYDGFLRERQTQNPGPEDGRLLTDTFYDERGLVRQTFASYYTLGAPHHQIFQPDDAVGVETQTRHLHDGLGRETERRLMAGSGDGGEVLGVTETHYFGDRTTVIPPEGDTATTTLFDARERTTELRQHHERALDAAFDATRYAYTARGELARVTDPAGNEWSYDYDQLGRRTHTHDPDAGTTISTYDDRDQLTTRTDAREATLTYRYDGLGRRTALLDGQGEMLADWEYDTLPRAQGQLAAATRYHDGEAYTSRVLEYDALYRTLRSEMTIPDSEGALAGSYETATAYAASGLPESHSYPAAGGLGALTLEPRYEEGTRRQIGLDGSQGLSTQTTYSLTGKPLQFALKHHRAFDEAVWATNTYEWGTQRLKTARIDRFAMSGVDRFETYSYDQAGNVLSVNDTSRDGTDNQCFQYDHLRRLTEAWTQDTAECAGDPADATIAGTEPYHHSYTYDLAGNRLTETLHEQDTTRTYAYPEAGGPQPHTLTSVVDEAPGVRSLEEYGYDAAGNTVSRQVGGDTQELTWNDEGRLTEVTDADGARTEYVYDADGSRLIGRTPTETTLYLGHTEVVLPTGASAAQATRYVDAGGGHMVIFENNGDLSYTLADHHGTGQIAVDARSLAMEQRRTLPFGAIRGPTPNDWPGTRGFVGGTSDTSTGLTHLGAREYDPATGRFISLDPVMDLTDPQQIHGYTYANNNPLTYSDPTGLFFGDLVRGIKNAVHKVVKGARSSASRALWSPRSASNASYSSSSWHASHSGSATSGSFQQVSRSQLAALPINPLAPIVDPLLDAKENLVEMGQSAVELFLPDPGALLDDCQESLLTCAMGLVMEAPQGKGLKFVDRLLENASELGTTLRRNVGDACNSFVAGTHVLMADGTTRPIEDLRIGDMVLATDPETGETSPRTVTAEITSTGTKHLTALTLATENGPTTLTATDAHPFWNQTTRAWTDAAELTAGTQLTAPDGTTATVTTLTQHTRASTVHNLTVEGLHTYYVLAGQTPVLVHNSSGICGTAALENGDWQHILDRHRPGGALVDDEAGIFIGKEKKVRQRIADTINRGTPKPNTPDPATGAARPGQIYEWDFGDTIGRAGPANGGGSLTRIRVIVNDGRVVTAFPF</sequence>
<dbReference type="InterPro" id="IPR006530">
    <property type="entry name" value="YD"/>
</dbReference>
<feature type="region of interest" description="Disordered" evidence="2">
    <location>
        <begin position="1038"/>
        <end position="1075"/>
    </location>
</feature>
<feature type="region of interest" description="Disordered" evidence="2">
    <location>
        <begin position="2209"/>
        <end position="2228"/>
    </location>
</feature>
<dbReference type="InterPro" id="IPR003587">
    <property type="entry name" value="Hint_dom_N"/>
</dbReference>
<proteinExistence type="predicted"/>
<dbReference type="Proteomes" id="UP000219072">
    <property type="component" value="Unassembled WGS sequence"/>
</dbReference>
<dbReference type="SUPFAM" id="SSF51294">
    <property type="entry name" value="Hedgehog/intein (Hint) domain"/>
    <property type="match status" value="1"/>
</dbReference>
<dbReference type="InterPro" id="IPR030934">
    <property type="entry name" value="Intein_C"/>
</dbReference>
<dbReference type="PANTHER" id="PTHR32305:SF17">
    <property type="entry name" value="TRNA NUCLEASE WAPA"/>
    <property type="match status" value="1"/>
</dbReference>
<dbReference type="Pfam" id="PF07591">
    <property type="entry name" value="PT-HINT"/>
    <property type="match status" value="1"/>
</dbReference>
<dbReference type="NCBIfam" id="TIGR03696">
    <property type="entry name" value="Rhs_assc_core"/>
    <property type="match status" value="1"/>
</dbReference>
<keyword evidence="1" id="KW-0677">Repeat</keyword>
<dbReference type="InterPro" id="IPR022385">
    <property type="entry name" value="Rhs_assc_core"/>
</dbReference>
<dbReference type="Pfam" id="PF05593">
    <property type="entry name" value="RHS_repeat"/>
    <property type="match status" value="2"/>
</dbReference>
<dbReference type="InterPro" id="IPR050708">
    <property type="entry name" value="T6SS_VgrG/RHS"/>
</dbReference>
<keyword evidence="3" id="KW-0732">Signal</keyword>
<evidence type="ECO:0000256" key="3">
    <source>
        <dbReference type="SAM" id="SignalP"/>
    </source>
</evidence>
<feature type="region of interest" description="Disordered" evidence="2">
    <location>
        <begin position="217"/>
        <end position="241"/>
    </location>
</feature>
<evidence type="ECO:0000256" key="2">
    <source>
        <dbReference type="SAM" id="MobiDB-lite"/>
    </source>
</evidence>
<protein>
    <submittedName>
        <fullName evidence="5">Intein C-terminal splicing region/RHS repeat-associated core domain-containing protein</fullName>
    </submittedName>
</protein>
<dbReference type="Gene3D" id="2.170.16.10">
    <property type="entry name" value="Hedgehog/Intein (Hint) domain"/>
    <property type="match status" value="1"/>
</dbReference>
<dbReference type="PANTHER" id="PTHR32305">
    <property type="match status" value="1"/>
</dbReference>
<dbReference type="InterPro" id="IPR036844">
    <property type="entry name" value="Hint_dom_sf"/>
</dbReference>
<keyword evidence="6" id="KW-1185">Reference proteome</keyword>
<dbReference type="EMBL" id="OCNE01000002">
    <property type="protein sequence ID" value="SOD60137.1"/>
    <property type="molecule type" value="Genomic_DNA"/>
</dbReference>
<dbReference type="Pfam" id="PF25023">
    <property type="entry name" value="TEN_YD-shell"/>
    <property type="match status" value="1"/>
</dbReference>
<evidence type="ECO:0000313" key="5">
    <source>
        <dbReference type="EMBL" id="SOD60137.1"/>
    </source>
</evidence>
<name>A0A286DN36_9ACTN</name>
<evidence type="ECO:0000259" key="4">
    <source>
        <dbReference type="SMART" id="SM00306"/>
    </source>
</evidence>
<feature type="compositionally biased region" description="Basic and acidic residues" evidence="2">
    <location>
        <begin position="217"/>
        <end position="229"/>
    </location>
</feature>
<dbReference type="InterPro" id="IPR056823">
    <property type="entry name" value="TEN-like_YD-shell"/>
</dbReference>
<feature type="region of interest" description="Disordered" evidence="2">
    <location>
        <begin position="37"/>
        <end position="95"/>
    </location>
</feature>
<feature type="chain" id="PRO_5039531601" evidence="3">
    <location>
        <begin position="34"/>
        <end position="2270"/>
    </location>
</feature>
<organism evidence="5 6">
    <name type="scientific">Streptomyces zhaozhouensis</name>
    <dbReference type="NCBI Taxonomy" id="1300267"/>
    <lineage>
        <taxon>Bacteria</taxon>
        <taxon>Bacillati</taxon>
        <taxon>Actinomycetota</taxon>
        <taxon>Actinomycetes</taxon>
        <taxon>Kitasatosporales</taxon>
        <taxon>Streptomycetaceae</taxon>
        <taxon>Streptomyces</taxon>
    </lineage>
</organism>
<reference evidence="5 6" key="1">
    <citation type="submission" date="2017-09" db="EMBL/GenBank/DDBJ databases">
        <authorList>
            <person name="Ehlers B."/>
            <person name="Leendertz F.H."/>
        </authorList>
    </citation>
    <scope>NUCLEOTIDE SEQUENCE [LARGE SCALE GENOMIC DNA]</scope>
    <source>
        <strain evidence="5 6">CGMCC 4.7095</strain>
    </source>
</reference>
<dbReference type="CDD" id="cd00081">
    <property type="entry name" value="Hint"/>
    <property type="match status" value="1"/>
</dbReference>
<feature type="domain" description="Hint" evidence="4">
    <location>
        <begin position="2015"/>
        <end position="2116"/>
    </location>
</feature>